<protein>
    <recommendedName>
        <fullName evidence="3">DUF4817 domain-containing protein</fullName>
    </recommendedName>
</protein>
<dbReference type="PANTHER" id="PTHR47326">
    <property type="entry name" value="TRANSPOSABLE ELEMENT TC3 TRANSPOSASE-LIKE PROTEIN"/>
    <property type="match status" value="1"/>
</dbReference>
<dbReference type="PANTHER" id="PTHR47326:SF1">
    <property type="entry name" value="HTH PSQ-TYPE DOMAIN-CONTAINING PROTEIN"/>
    <property type="match status" value="1"/>
</dbReference>
<gene>
    <name evidence="1" type="ORF">NQ318_008725</name>
</gene>
<sequence length="179" mass="21182">MAGKFSFSEQVDMLLVLGFCEGNCRRSIEERRKRFPNRVIPHREKFSNVERRARETGKFFSSTRERAIANRAQDKELILNTIEDEPHISTRNLSRQTGISQTSVHRVIRRNLLHPYHIQKLRPEQNFGIELQINVMSLETISGYWKSRLQFSTKNKFMPERKRTPKDTENHYVLVVVPE</sequence>
<dbReference type="EMBL" id="JAPWTK010000831">
    <property type="protein sequence ID" value="KAJ8935828.1"/>
    <property type="molecule type" value="Genomic_DNA"/>
</dbReference>
<comment type="caution">
    <text evidence="1">The sequence shown here is derived from an EMBL/GenBank/DDBJ whole genome shotgun (WGS) entry which is preliminary data.</text>
</comment>
<accession>A0AAV8XAL6</accession>
<dbReference type="Pfam" id="PF13412">
    <property type="entry name" value="HTH_24"/>
    <property type="match status" value="1"/>
</dbReference>
<proteinExistence type="predicted"/>
<evidence type="ECO:0008006" key="3">
    <source>
        <dbReference type="Google" id="ProtNLM"/>
    </source>
</evidence>
<organism evidence="1 2">
    <name type="scientific">Aromia moschata</name>
    <dbReference type="NCBI Taxonomy" id="1265417"/>
    <lineage>
        <taxon>Eukaryota</taxon>
        <taxon>Metazoa</taxon>
        <taxon>Ecdysozoa</taxon>
        <taxon>Arthropoda</taxon>
        <taxon>Hexapoda</taxon>
        <taxon>Insecta</taxon>
        <taxon>Pterygota</taxon>
        <taxon>Neoptera</taxon>
        <taxon>Endopterygota</taxon>
        <taxon>Coleoptera</taxon>
        <taxon>Polyphaga</taxon>
        <taxon>Cucujiformia</taxon>
        <taxon>Chrysomeloidea</taxon>
        <taxon>Cerambycidae</taxon>
        <taxon>Cerambycinae</taxon>
        <taxon>Callichromatini</taxon>
        <taxon>Aromia</taxon>
    </lineage>
</organism>
<dbReference type="Proteomes" id="UP001162162">
    <property type="component" value="Unassembled WGS sequence"/>
</dbReference>
<dbReference type="AlphaFoldDB" id="A0AAV8XAL6"/>
<evidence type="ECO:0000313" key="2">
    <source>
        <dbReference type="Proteomes" id="UP001162162"/>
    </source>
</evidence>
<reference evidence="1" key="1">
    <citation type="journal article" date="2023" name="Insect Mol. Biol.">
        <title>Genome sequencing provides insights into the evolution of gene families encoding plant cell wall-degrading enzymes in longhorned beetles.</title>
        <authorList>
            <person name="Shin N.R."/>
            <person name="Okamura Y."/>
            <person name="Kirsch R."/>
            <person name="Pauchet Y."/>
        </authorList>
    </citation>
    <scope>NUCLEOTIDE SEQUENCE</scope>
    <source>
        <strain evidence="1">AMC_N1</strain>
    </source>
</reference>
<evidence type="ECO:0000313" key="1">
    <source>
        <dbReference type="EMBL" id="KAJ8935828.1"/>
    </source>
</evidence>
<name>A0AAV8XAL6_9CUCU</name>
<keyword evidence="2" id="KW-1185">Reference proteome</keyword>